<dbReference type="Pfam" id="PF00198">
    <property type="entry name" value="2-oxoacid_dh"/>
    <property type="match status" value="1"/>
</dbReference>
<sequence>MASSRLASRFRCRLRPAPVARRPSPVHPPLVGPTASSLPLRGLLLPLSPLRFASPDASSSSSSSSLSPPPLSSSSSATRLLDGLNWRRVGFGKRWFASEASAAPAAELVEIPLAQTGEGIAECELLRWFVSEGDQVDEFQRLCEVQSDKATIEITSRFKGKVHQVHFGPGDIVKVGETLLKMMVVDSQTVSHDSIASSTDHSLAVDAAGPSEGCVPSGTLSTPAVRNLAKQYGLNISDIQGTGKDGRVLKEDVLSYAASKGLCKEPTSALEENIDQVELLEGRGSLSDAHCYEDKRISLRGYQRSMVKSMSLAAKVPHFHFLEEINCDALVELKASFQNANKDHNIKHTFLPFLIKSLSMALSKYPLLNSCFVEEANEVIFKGSHNIGVAMATTHGLVVPNIKNVQSLSILEITKELARLHEMASHNRLSTEDIAGGTITLSNIGAIGGKFGSPLLNLPEVAIIALGRIQKLPRFDDDENVYPSSIINVIVGADHRVVDGATVARFCNEWKSLVEKPELLLLHMR</sequence>
<evidence type="ECO:0000256" key="6">
    <source>
        <dbReference type="ARBA" id="ARBA00022946"/>
    </source>
</evidence>
<dbReference type="Gene3D" id="2.40.50.100">
    <property type="match status" value="1"/>
</dbReference>
<dbReference type="SUPFAM" id="SSF47005">
    <property type="entry name" value="Peripheral subunit-binding domain of 2-oxo acid dehydrogenase complex"/>
    <property type="match status" value="1"/>
</dbReference>
<accession>A0A6G1BJA5</accession>
<dbReference type="InterPro" id="IPR011053">
    <property type="entry name" value="Single_hybrid_motif"/>
</dbReference>
<dbReference type="GO" id="GO:0016407">
    <property type="term" value="F:acetyltransferase activity"/>
    <property type="evidence" value="ECO:0007669"/>
    <property type="project" value="TreeGrafter"/>
</dbReference>
<dbReference type="GO" id="GO:0005759">
    <property type="term" value="C:mitochondrial matrix"/>
    <property type="evidence" value="ECO:0007669"/>
    <property type="project" value="UniProtKB-SubCell"/>
</dbReference>
<keyword evidence="8 9" id="KW-0012">Acyltransferase</keyword>
<dbReference type="PANTHER" id="PTHR43178:SF14">
    <property type="entry name" value="LIPOAMIDE ACYLTRANSFERASE COMPONENT OF BRANCHED-CHAIN ALPHA-KETO ACID DEHYDROGENASE COMPLEX, MITOCHONDRIAL"/>
    <property type="match status" value="1"/>
</dbReference>
<evidence type="ECO:0000256" key="3">
    <source>
        <dbReference type="ARBA" id="ARBA00007317"/>
    </source>
</evidence>
<organism evidence="13 14">
    <name type="scientific">Oryza meyeriana var. granulata</name>
    <dbReference type="NCBI Taxonomy" id="110450"/>
    <lineage>
        <taxon>Eukaryota</taxon>
        <taxon>Viridiplantae</taxon>
        <taxon>Streptophyta</taxon>
        <taxon>Embryophyta</taxon>
        <taxon>Tracheophyta</taxon>
        <taxon>Spermatophyta</taxon>
        <taxon>Magnoliopsida</taxon>
        <taxon>Liliopsida</taxon>
        <taxon>Poales</taxon>
        <taxon>Poaceae</taxon>
        <taxon>BOP clade</taxon>
        <taxon>Oryzoideae</taxon>
        <taxon>Oryzeae</taxon>
        <taxon>Oryzinae</taxon>
        <taxon>Oryza</taxon>
        <taxon>Oryza meyeriana</taxon>
    </lineage>
</organism>
<evidence type="ECO:0000256" key="10">
    <source>
        <dbReference type="SAM" id="MobiDB-lite"/>
    </source>
</evidence>
<reference evidence="13 14" key="1">
    <citation type="submission" date="2019-11" db="EMBL/GenBank/DDBJ databases">
        <title>Whole genome sequence of Oryza granulata.</title>
        <authorList>
            <person name="Li W."/>
        </authorList>
    </citation>
    <scope>NUCLEOTIDE SEQUENCE [LARGE SCALE GENOMIC DNA]</scope>
    <source>
        <strain evidence="14">cv. Menghai</strain>
        <tissue evidence="13">Leaf</tissue>
    </source>
</reference>
<dbReference type="OrthoDB" id="15567at2759"/>
<dbReference type="Gene3D" id="4.10.320.10">
    <property type="entry name" value="E3-binding domain"/>
    <property type="match status" value="1"/>
</dbReference>
<dbReference type="GO" id="GO:0031405">
    <property type="term" value="F:lipoic acid binding"/>
    <property type="evidence" value="ECO:0007669"/>
    <property type="project" value="TreeGrafter"/>
</dbReference>
<evidence type="ECO:0000256" key="5">
    <source>
        <dbReference type="ARBA" id="ARBA00022823"/>
    </source>
</evidence>
<dbReference type="EC" id="2.3.1.-" evidence="9"/>
<dbReference type="InterPro" id="IPR003016">
    <property type="entry name" value="2-oxoA_DH_lipoyl-BS"/>
</dbReference>
<dbReference type="InterPro" id="IPR000089">
    <property type="entry name" value="Biotin_lipoyl"/>
</dbReference>
<dbReference type="InterPro" id="IPR023213">
    <property type="entry name" value="CAT-like_dom_sf"/>
</dbReference>
<feature type="compositionally biased region" description="Low complexity" evidence="10">
    <location>
        <begin position="58"/>
        <end position="76"/>
    </location>
</feature>
<evidence type="ECO:0000256" key="9">
    <source>
        <dbReference type="RuleBase" id="RU003423"/>
    </source>
</evidence>
<dbReference type="Proteomes" id="UP000479710">
    <property type="component" value="Unassembled WGS sequence"/>
</dbReference>
<dbReference type="FunFam" id="2.40.50.100:FF:000013">
    <property type="entry name" value="Dihydrolipoamide acetyltransferase component of pyruvate dehydrogenase complex"/>
    <property type="match status" value="1"/>
</dbReference>
<comment type="cofactor">
    <cofactor evidence="1 9">
        <name>(R)-lipoate</name>
        <dbReference type="ChEBI" id="CHEBI:83088"/>
    </cofactor>
</comment>
<dbReference type="PANTHER" id="PTHR43178">
    <property type="entry name" value="DIHYDROLIPOAMIDE ACETYLTRANSFERASE COMPONENT OF PYRUVATE DEHYDROGENASE COMPLEX"/>
    <property type="match status" value="1"/>
</dbReference>
<keyword evidence="4 9" id="KW-0808">Transferase</keyword>
<dbReference type="FunFam" id="4.10.320.10:FF:000009">
    <property type="entry name" value="Dihydrolipoamide acetyltransferase component of pyruvate dehydrogenase complex"/>
    <property type="match status" value="1"/>
</dbReference>
<name>A0A6G1BJA5_9ORYZ</name>
<keyword evidence="5 9" id="KW-0450">Lipoyl</keyword>
<keyword evidence="7" id="KW-0496">Mitochondrion</keyword>
<dbReference type="CDD" id="cd06849">
    <property type="entry name" value="lipoyl_domain"/>
    <property type="match status" value="1"/>
</dbReference>
<dbReference type="PROSITE" id="PS00189">
    <property type="entry name" value="LIPOYL"/>
    <property type="match status" value="1"/>
</dbReference>
<protein>
    <recommendedName>
        <fullName evidence="9">Dihydrolipoamide acetyltransferase component of pyruvate dehydrogenase complex</fullName>
        <ecNumber evidence="9">2.3.1.-</ecNumber>
    </recommendedName>
</protein>
<feature type="domain" description="Lipoyl-binding" evidence="11">
    <location>
        <begin position="106"/>
        <end position="183"/>
    </location>
</feature>
<evidence type="ECO:0000259" key="12">
    <source>
        <dbReference type="PROSITE" id="PS51826"/>
    </source>
</evidence>
<dbReference type="InterPro" id="IPR004167">
    <property type="entry name" value="PSBD"/>
</dbReference>
<dbReference type="Pfam" id="PF02817">
    <property type="entry name" value="E3_binding"/>
    <property type="match status" value="1"/>
</dbReference>
<feature type="region of interest" description="Disordered" evidence="10">
    <location>
        <begin position="57"/>
        <end position="76"/>
    </location>
</feature>
<dbReference type="SUPFAM" id="SSF51230">
    <property type="entry name" value="Single hybrid motif"/>
    <property type="match status" value="1"/>
</dbReference>
<gene>
    <name evidence="13" type="ORF">E2562_010790</name>
</gene>
<comment type="similarity">
    <text evidence="3 9">Belongs to the 2-oxoacid dehydrogenase family.</text>
</comment>
<dbReference type="FunFam" id="3.30.559.10:FF:000007">
    <property type="entry name" value="Dihydrolipoamide acetyltransferase component of pyruvate dehydrogenase complex"/>
    <property type="match status" value="1"/>
</dbReference>
<feature type="domain" description="Peripheral subunit-binding (PSBD)" evidence="12">
    <location>
        <begin position="220"/>
        <end position="257"/>
    </location>
</feature>
<dbReference type="PROSITE" id="PS51826">
    <property type="entry name" value="PSBD"/>
    <property type="match status" value="1"/>
</dbReference>
<dbReference type="EMBL" id="SPHZ02000012">
    <property type="protein sequence ID" value="KAF0888079.1"/>
    <property type="molecule type" value="Genomic_DNA"/>
</dbReference>
<evidence type="ECO:0000313" key="13">
    <source>
        <dbReference type="EMBL" id="KAF0888079.1"/>
    </source>
</evidence>
<keyword evidence="14" id="KW-1185">Reference proteome</keyword>
<dbReference type="InterPro" id="IPR001078">
    <property type="entry name" value="2-oxoacid_DH_actylTfrase"/>
</dbReference>
<evidence type="ECO:0000256" key="2">
    <source>
        <dbReference type="ARBA" id="ARBA00004305"/>
    </source>
</evidence>
<dbReference type="GO" id="GO:0050734">
    <property type="term" value="F:hydroxycinnamoyltransferase activity"/>
    <property type="evidence" value="ECO:0007669"/>
    <property type="project" value="UniProtKB-ARBA"/>
</dbReference>
<keyword evidence="6" id="KW-0809">Transit peptide</keyword>
<evidence type="ECO:0000313" key="14">
    <source>
        <dbReference type="Proteomes" id="UP000479710"/>
    </source>
</evidence>
<evidence type="ECO:0000256" key="8">
    <source>
        <dbReference type="ARBA" id="ARBA00023315"/>
    </source>
</evidence>
<comment type="subcellular location">
    <subcellularLocation>
        <location evidence="2">Mitochondrion matrix</location>
    </subcellularLocation>
</comment>
<dbReference type="Pfam" id="PF00364">
    <property type="entry name" value="Biotin_lipoyl"/>
    <property type="match status" value="1"/>
</dbReference>
<comment type="caution">
    <text evidence="13">The sequence shown here is derived from an EMBL/GenBank/DDBJ whole genome shotgun (WGS) entry which is preliminary data.</text>
</comment>
<dbReference type="InterPro" id="IPR050743">
    <property type="entry name" value="2-oxoacid_DH_E2_comp"/>
</dbReference>
<dbReference type="Gene3D" id="3.30.559.10">
    <property type="entry name" value="Chloramphenicol acetyltransferase-like domain"/>
    <property type="match status" value="1"/>
</dbReference>
<evidence type="ECO:0000259" key="11">
    <source>
        <dbReference type="PROSITE" id="PS50968"/>
    </source>
</evidence>
<dbReference type="AlphaFoldDB" id="A0A6G1BJA5"/>
<dbReference type="PROSITE" id="PS50968">
    <property type="entry name" value="BIOTINYL_LIPOYL"/>
    <property type="match status" value="1"/>
</dbReference>
<dbReference type="SUPFAM" id="SSF52777">
    <property type="entry name" value="CoA-dependent acyltransferases"/>
    <property type="match status" value="1"/>
</dbReference>
<evidence type="ECO:0000256" key="1">
    <source>
        <dbReference type="ARBA" id="ARBA00001938"/>
    </source>
</evidence>
<evidence type="ECO:0000256" key="4">
    <source>
        <dbReference type="ARBA" id="ARBA00022679"/>
    </source>
</evidence>
<evidence type="ECO:0000256" key="7">
    <source>
        <dbReference type="ARBA" id="ARBA00023128"/>
    </source>
</evidence>
<dbReference type="InterPro" id="IPR036625">
    <property type="entry name" value="E3-bd_dom_sf"/>
</dbReference>
<proteinExistence type="inferred from homology"/>